<comment type="caution">
    <text evidence="4">The sequence shown here is derived from an EMBL/GenBank/DDBJ whole genome shotgun (WGS) entry which is preliminary data.</text>
</comment>
<keyword evidence="3" id="KW-0732">Signal</keyword>
<proteinExistence type="inferred from homology"/>
<reference evidence="4 5" key="1">
    <citation type="journal article" date="2019" name="Nat. Microbiol.">
        <title>Mediterranean grassland soil C-N compound turnover is dependent on rainfall and depth, and is mediated by genomically divergent microorganisms.</title>
        <authorList>
            <person name="Diamond S."/>
            <person name="Andeer P.F."/>
            <person name="Li Z."/>
            <person name="Crits-Christoph A."/>
            <person name="Burstein D."/>
            <person name="Anantharaman K."/>
            <person name="Lane K.R."/>
            <person name="Thomas B.C."/>
            <person name="Pan C."/>
            <person name="Northen T.R."/>
            <person name="Banfield J.F."/>
        </authorList>
    </citation>
    <scope>NUCLEOTIDE SEQUENCE [LARGE SCALE GENOMIC DNA]</scope>
    <source>
        <strain evidence="4">WS_2</strain>
    </source>
</reference>
<evidence type="ECO:0000256" key="3">
    <source>
        <dbReference type="ARBA" id="ARBA00022729"/>
    </source>
</evidence>
<name>A0A538STJ3_UNCEI</name>
<sequence>PEFAALGAIEPLERFCARSGFDTTTCFAGVWDTNVIDGTLYGVPWYVDTRLVFYRSDLLARAGYRELPGSWNEWRRAMEALKRQAGPNRFAILLPANEFAPLVALALASGSPLLEANGTRGAFSEPAFRRALDFYAGIFRDRLAPPVTNNEIANLYQEFARGYFAMYITGPWNLGEFAARLPDSLQGAWATAPLPGPTGPESGYSLAGGSSLVLCHKSRRKEEAWKLVEFLLRPEQQVRFYRLSGDLPARLEAWRDSALGSDPRVRAFGEQLRRVRPTPKVPE</sequence>
<dbReference type="PANTHER" id="PTHR43649">
    <property type="entry name" value="ARABINOSE-BINDING PROTEIN-RELATED"/>
    <property type="match status" value="1"/>
</dbReference>
<dbReference type="EMBL" id="VBOS01000252">
    <property type="protein sequence ID" value="TMQ54712.1"/>
    <property type="molecule type" value="Genomic_DNA"/>
</dbReference>
<evidence type="ECO:0000256" key="2">
    <source>
        <dbReference type="ARBA" id="ARBA00022448"/>
    </source>
</evidence>
<evidence type="ECO:0000256" key="1">
    <source>
        <dbReference type="ARBA" id="ARBA00008520"/>
    </source>
</evidence>
<dbReference type="Gene3D" id="3.40.190.10">
    <property type="entry name" value="Periplasmic binding protein-like II"/>
    <property type="match status" value="2"/>
</dbReference>
<comment type="similarity">
    <text evidence="1">Belongs to the bacterial solute-binding protein 1 family.</text>
</comment>
<accession>A0A538STJ3</accession>
<dbReference type="InterPro" id="IPR050490">
    <property type="entry name" value="Bact_solute-bd_prot1"/>
</dbReference>
<dbReference type="AlphaFoldDB" id="A0A538STJ3"/>
<evidence type="ECO:0000313" key="4">
    <source>
        <dbReference type="EMBL" id="TMQ54712.1"/>
    </source>
</evidence>
<gene>
    <name evidence="4" type="ORF">E6K72_07465</name>
</gene>
<keyword evidence="2" id="KW-0813">Transport</keyword>
<protein>
    <submittedName>
        <fullName evidence="4">Extracellular solute-binding protein</fullName>
    </submittedName>
</protein>
<feature type="non-terminal residue" evidence="4">
    <location>
        <position position="1"/>
    </location>
</feature>
<dbReference type="Pfam" id="PF01547">
    <property type="entry name" value="SBP_bac_1"/>
    <property type="match status" value="1"/>
</dbReference>
<dbReference type="InterPro" id="IPR006059">
    <property type="entry name" value="SBP"/>
</dbReference>
<organism evidence="4 5">
    <name type="scientific">Eiseniibacteriota bacterium</name>
    <dbReference type="NCBI Taxonomy" id="2212470"/>
    <lineage>
        <taxon>Bacteria</taxon>
        <taxon>Candidatus Eiseniibacteriota</taxon>
    </lineage>
</organism>
<dbReference type="Proteomes" id="UP000317716">
    <property type="component" value="Unassembled WGS sequence"/>
</dbReference>
<dbReference type="PANTHER" id="PTHR43649:SF34">
    <property type="entry name" value="ABC TRANSPORTER PERIPLASMIC-BINDING PROTEIN YCJN-RELATED"/>
    <property type="match status" value="1"/>
</dbReference>
<evidence type="ECO:0000313" key="5">
    <source>
        <dbReference type="Proteomes" id="UP000317716"/>
    </source>
</evidence>
<dbReference type="SUPFAM" id="SSF53850">
    <property type="entry name" value="Periplasmic binding protein-like II"/>
    <property type="match status" value="1"/>
</dbReference>